<evidence type="ECO:0000256" key="2">
    <source>
        <dbReference type="ARBA" id="ARBA00001946"/>
    </source>
</evidence>
<keyword evidence="5" id="KW-0460">Magnesium</keyword>
<dbReference type="InterPro" id="IPR054708">
    <property type="entry name" value="MTPAP-like_central"/>
</dbReference>
<keyword evidence="7" id="KW-0812">Transmembrane</keyword>
<dbReference type="Pfam" id="PF03828">
    <property type="entry name" value="PAP_assoc"/>
    <property type="match status" value="1"/>
</dbReference>
<dbReference type="InterPro" id="IPR043519">
    <property type="entry name" value="NT_sf"/>
</dbReference>
<dbReference type="OrthoDB" id="407432at2759"/>
<accession>A0A1X7UMJ4</accession>
<dbReference type="InParanoid" id="A0A1X7UMJ4"/>
<evidence type="ECO:0000256" key="3">
    <source>
        <dbReference type="ARBA" id="ARBA00022679"/>
    </source>
</evidence>
<evidence type="ECO:0000256" key="4">
    <source>
        <dbReference type="ARBA" id="ARBA00022723"/>
    </source>
</evidence>
<evidence type="ECO:0000256" key="1">
    <source>
        <dbReference type="ARBA" id="ARBA00001936"/>
    </source>
</evidence>
<comment type="cofactor">
    <cofactor evidence="1">
        <name>Mn(2+)</name>
        <dbReference type="ChEBI" id="CHEBI:29035"/>
    </cofactor>
</comment>
<keyword evidence="3" id="KW-0808">Transferase</keyword>
<evidence type="ECO:0000313" key="10">
    <source>
        <dbReference type="EnsemblMetazoa" id="Aqu2.1.28876_001"/>
    </source>
</evidence>
<sequence>MMNGKKLVVKPREMKVKRPSTKSESDSKEEEMGSLDASGQESVEGDEYSKVELKIERELMERITSLETLDEQIILLASTQQSPPMRFFLLVVLFLLAHLSLGQATLTSDLDIVLFTEWTERDEVNFADIVSLYSSPVVSQLQPESPTIAMDTSNAAQASSILESFLASSKPTPSTTSLIPSHVKIGGSADMSSWSKEYLSVINVIGCLSECSNILALPSARCPIVRFTVSSLNVSCDVSVNRRLGPYNSKLLKAYLNFDKRVSPLLYLLKSWLRICGVMGFKRTQINNYSLSLMLIYALQKTSPPVLPCFQDPRTWPLNMEWYGRAGFMLRKHEAEYIDGWKVDFVNPNSLLPSKNSSSIAELARHFFNFYSAVFSFSNHAVTVHTPLLLTIQDAVQLSLQDPTHQESMTESGGMKISPLCVQDPFDLLHNVTKAVTPSTLNALVEEMKQAVLVFLSRLTSLALHTLTVGGVGGGRGVMMQD</sequence>
<dbReference type="GO" id="GO:1990817">
    <property type="term" value="F:poly(A) RNA polymerase activity"/>
    <property type="evidence" value="ECO:0007669"/>
    <property type="project" value="TreeGrafter"/>
</dbReference>
<feature type="domain" description="Poly(A) RNA polymerase mitochondrial-like central palm" evidence="9">
    <location>
        <begin position="208"/>
        <end position="256"/>
    </location>
</feature>
<feature type="domain" description="PAP-associated" evidence="8">
    <location>
        <begin position="359"/>
        <end position="428"/>
    </location>
</feature>
<evidence type="ECO:0000256" key="6">
    <source>
        <dbReference type="SAM" id="MobiDB-lite"/>
    </source>
</evidence>
<dbReference type="eggNOG" id="KOG2277">
    <property type="taxonomic scope" value="Eukaryota"/>
</dbReference>
<dbReference type="Pfam" id="PF22600">
    <property type="entry name" value="MTPAP-like_central"/>
    <property type="match status" value="1"/>
</dbReference>
<keyword evidence="7" id="KW-0472">Membrane</keyword>
<dbReference type="AlphaFoldDB" id="A0A1X7UMJ4"/>
<feature type="region of interest" description="Disordered" evidence="6">
    <location>
        <begin position="1"/>
        <end position="45"/>
    </location>
</feature>
<evidence type="ECO:0000259" key="8">
    <source>
        <dbReference type="Pfam" id="PF03828"/>
    </source>
</evidence>
<organism evidence="10">
    <name type="scientific">Amphimedon queenslandica</name>
    <name type="common">Sponge</name>
    <dbReference type="NCBI Taxonomy" id="400682"/>
    <lineage>
        <taxon>Eukaryota</taxon>
        <taxon>Metazoa</taxon>
        <taxon>Porifera</taxon>
        <taxon>Demospongiae</taxon>
        <taxon>Heteroscleromorpha</taxon>
        <taxon>Haplosclerida</taxon>
        <taxon>Niphatidae</taxon>
        <taxon>Amphimedon</taxon>
    </lineage>
</organism>
<evidence type="ECO:0000259" key="9">
    <source>
        <dbReference type="Pfam" id="PF22600"/>
    </source>
</evidence>
<name>A0A1X7UMJ4_AMPQE</name>
<dbReference type="PANTHER" id="PTHR12271:SF127">
    <property type="entry name" value="SPECKLE TARGETED PIP5K1A-REGULATED POLY(A) POLYMERASE"/>
    <property type="match status" value="1"/>
</dbReference>
<reference evidence="10" key="1">
    <citation type="submission" date="2017-05" db="UniProtKB">
        <authorList>
            <consortium name="EnsemblMetazoa"/>
        </authorList>
    </citation>
    <scope>IDENTIFICATION</scope>
</reference>
<evidence type="ECO:0000256" key="7">
    <source>
        <dbReference type="SAM" id="Phobius"/>
    </source>
</evidence>
<dbReference type="GO" id="GO:0031123">
    <property type="term" value="P:RNA 3'-end processing"/>
    <property type="evidence" value="ECO:0007669"/>
    <property type="project" value="TreeGrafter"/>
</dbReference>
<dbReference type="SUPFAM" id="SSF81631">
    <property type="entry name" value="PAP/OAS1 substrate-binding domain"/>
    <property type="match status" value="1"/>
</dbReference>
<dbReference type="SUPFAM" id="SSF81301">
    <property type="entry name" value="Nucleotidyltransferase"/>
    <property type="match status" value="1"/>
</dbReference>
<dbReference type="CDD" id="cd05402">
    <property type="entry name" value="NT_PAP_TUTase"/>
    <property type="match status" value="1"/>
</dbReference>
<proteinExistence type="predicted"/>
<evidence type="ECO:0000256" key="5">
    <source>
        <dbReference type="ARBA" id="ARBA00022842"/>
    </source>
</evidence>
<feature type="transmembrane region" description="Helical" evidence="7">
    <location>
        <begin position="87"/>
        <end position="106"/>
    </location>
</feature>
<dbReference type="EnsemblMetazoa" id="Aqu2.1.28876_001">
    <property type="protein sequence ID" value="Aqu2.1.28876_001"/>
    <property type="gene ID" value="Aqu2.1.28876"/>
</dbReference>
<dbReference type="PANTHER" id="PTHR12271">
    <property type="entry name" value="POLY A POLYMERASE CID PAP -RELATED"/>
    <property type="match status" value="1"/>
</dbReference>
<dbReference type="InterPro" id="IPR002058">
    <property type="entry name" value="PAP_assoc"/>
</dbReference>
<comment type="cofactor">
    <cofactor evidence="2">
        <name>Mg(2+)</name>
        <dbReference type="ChEBI" id="CHEBI:18420"/>
    </cofactor>
</comment>
<dbReference type="STRING" id="400682.A0A1X7UMJ4"/>
<dbReference type="Gene3D" id="1.10.1410.10">
    <property type="match status" value="1"/>
</dbReference>
<dbReference type="GO" id="GO:0046872">
    <property type="term" value="F:metal ion binding"/>
    <property type="evidence" value="ECO:0007669"/>
    <property type="project" value="UniProtKB-KW"/>
</dbReference>
<feature type="compositionally biased region" description="Basic and acidic residues" evidence="6">
    <location>
        <begin position="10"/>
        <end position="26"/>
    </location>
</feature>
<keyword evidence="7" id="KW-1133">Transmembrane helix</keyword>
<protein>
    <submittedName>
        <fullName evidence="10">Uncharacterized protein</fullName>
    </submittedName>
</protein>
<keyword evidence="4" id="KW-0479">Metal-binding</keyword>